<keyword evidence="7 13" id="KW-0819">tRNA processing</keyword>
<dbReference type="Proteomes" id="UP000448867">
    <property type="component" value="Unassembled WGS sequence"/>
</dbReference>
<dbReference type="GO" id="GO:0006450">
    <property type="term" value="P:regulation of translational fidelity"/>
    <property type="evidence" value="ECO:0007669"/>
    <property type="project" value="TreeGrafter"/>
</dbReference>
<comment type="similarity">
    <text evidence="2 13">Belongs to the SUA5 family.</text>
</comment>
<dbReference type="InterPro" id="IPR005145">
    <property type="entry name" value="Sua5_C"/>
</dbReference>
<organism evidence="16 17">
    <name type="scientific">Metabacillus lacus</name>
    <dbReference type="NCBI Taxonomy" id="1983721"/>
    <lineage>
        <taxon>Bacteria</taxon>
        <taxon>Bacillati</taxon>
        <taxon>Bacillota</taxon>
        <taxon>Bacilli</taxon>
        <taxon>Bacillales</taxon>
        <taxon>Bacillaceae</taxon>
        <taxon>Metabacillus</taxon>
    </lineage>
</organism>
<sequence>MKTKFWTVDRNAELSTSYPQITQAAELLAKNEVVAFPTETVYGLGANAFSDKAVQKIYEAKGRPGDNPLIVHISDHSQLNELVTDIPPYAEELMKAFWPGPLTLILPKKEGLSRYVTAGLDTVAVRMPKHPLALAIIKSAGLPIAAPSANLSGKPSPTLASHVAEDLDGRIAGIVDGGPTGVGVESTVLDCTQEKPVILRPGGVTKEQLETVAGSVEVDQSLIEEGHAPKSPGMKYTHYAPASPLTVVYGSPAFLQILVEQKQLEGSRVGVLSAKETALSYKADQVITCGQREDLESVAASLYDALRKFDNKEVDIIYSEAFPQEGVGQAIMNRLLKAAGHSTVSESGNNGK</sequence>
<protein>
    <recommendedName>
        <fullName evidence="4 13">Threonylcarbamoyl-AMP synthase</fullName>
        <shortName evidence="13">TC-AMP synthase</shortName>
        <ecNumber evidence="3 13">2.7.7.87</ecNumber>
    </recommendedName>
    <alternativeName>
        <fullName evidence="11 13">L-threonylcarbamoyladenylate synthase</fullName>
    </alternativeName>
</protein>
<evidence type="ECO:0000256" key="11">
    <source>
        <dbReference type="ARBA" id="ARBA00029774"/>
    </source>
</evidence>
<dbReference type="GO" id="GO:0008033">
    <property type="term" value="P:tRNA processing"/>
    <property type="evidence" value="ECO:0007669"/>
    <property type="project" value="UniProtKB-KW"/>
</dbReference>
<evidence type="ECO:0000256" key="8">
    <source>
        <dbReference type="ARBA" id="ARBA00022695"/>
    </source>
</evidence>
<evidence type="ECO:0000256" key="1">
    <source>
        <dbReference type="ARBA" id="ARBA00004496"/>
    </source>
</evidence>
<feature type="binding site" evidence="14">
    <location>
        <position position="156"/>
    </location>
    <ligand>
        <name>ATP</name>
        <dbReference type="ChEBI" id="CHEBI:30616"/>
    </ligand>
</feature>
<feature type="binding site" evidence="14">
    <location>
        <position position="40"/>
    </location>
    <ligand>
        <name>L-threonine</name>
        <dbReference type="ChEBI" id="CHEBI:57926"/>
    </ligand>
</feature>
<feature type="binding site" evidence="14">
    <location>
        <position position="146"/>
    </location>
    <ligand>
        <name>L-threonine</name>
        <dbReference type="ChEBI" id="CHEBI:57926"/>
    </ligand>
</feature>
<feature type="binding site" evidence="14">
    <location>
        <position position="67"/>
    </location>
    <ligand>
        <name>ATP</name>
        <dbReference type="ChEBI" id="CHEBI:30616"/>
    </ligand>
</feature>
<dbReference type="Gene3D" id="3.90.870.10">
    <property type="entry name" value="DHBP synthase"/>
    <property type="match status" value="1"/>
</dbReference>
<feature type="binding site" evidence="14">
    <location>
        <position position="200"/>
    </location>
    <ligand>
        <name>ATP</name>
        <dbReference type="ChEBI" id="CHEBI:30616"/>
    </ligand>
</feature>
<gene>
    <name evidence="16" type="ORF">GJU40_02710</name>
</gene>
<dbReference type="GO" id="GO:0005737">
    <property type="term" value="C:cytoplasm"/>
    <property type="evidence" value="ECO:0007669"/>
    <property type="project" value="UniProtKB-SubCell"/>
</dbReference>
<dbReference type="PIRSF" id="PIRSF004930">
    <property type="entry name" value="Tln_factor_SUA5"/>
    <property type="match status" value="1"/>
</dbReference>
<dbReference type="InterPro" id="IPR006070">
    <property type="entry name" value="Sua5-like_dom"/>
</dbReference>
<dbReference type="GO" id="GO:0005524">
    <property type="term" value="F:ATP binding"/>
    <property type="evidence" value="ECO:0007669"/>
    <property type="project" value="UniProtKB-UniRule"/>
</dbReference>
<feature type="binding site" evidence="14">
    <location>
        <position position="63"/>
    </location>
    <ligand>
        <name>ATP</name>
        <dbReference type="ChEBI" id="CHEBI:30616"/>
    </ligand>
</feature>
<keyword evidence="5 13" id="KW-0963">Cytoplasm</keyword>
<dbReference type="PROSITE" id="PS51163">
    <property type="entry name" value="YRDC"/>
    <property type="match status" value="1"/>
</dbReference>
<name>A0A7X2IWT1_9BACI</name>
<comment type="subcellular location">
    <subcellularLocation>
        <location evidence="1 13">Cytoplasm</location>
    </subcellularLocation>
</comment>
<keyword evidence="9 13" id="KW-0547">Nucleotide-binding</keyword>
<dbReference type="NCBIfam" id="TIGR00057">
    <property type="entry name" value="L-threonylcarbamoyladenylate synthase"/>
    <property type="match status" value="1"/>
</dbReference>
<accession>A0A7X2IWT1</accession>
<keyword evidence="10 13" id="KW-0067">ATP-binding</keyword>
<keyword evidence="17" id="KW-1185">Reference proteome</keyword>
<evidence type="ECO:0000256" key="3">
    <source>
        <dbReference type="ARBA" id="ARBA00012584"/>
    </source>
</evidence>
<dbReference type="GO" id="GO:0061710">
    <property type="term" value="F:L-threonylcarbamoyladenylate synthase"/>
    <property type="evidence" value="ECO:0007669"/>
    <property type="project" value="UniProtKB-EC"/>
</dbReference>
<evidence type="ECO:0000259" key="15">
    <source>
        <dbReference type="PROSITE" id="PS51163"/>
    </source>
</evidence>
<dbReference type="FunFam" id="3.40.50.11030:FF:000001">
    <property type="entry name" value="Threonylcarbamoyl-AMP synthase"/>
    <property type="match status" value="1"/>
</dbReference>
<dbReference type="OrthoDB" id="9814580at2"/>
<dbReference type="EMBL" id="WKKI01000003">
    <property type="protein sequence ID" value="MRX71080.1"/>
    <property type="molecule type" value="Genomic_DNA"/>
</dbReference>
<comment type="catalytic activity">
    <reaction evidence="12 13">
        <text>L-threonine + hydrogencarbonate + ATP = L-threonylcarbamoyladenylate + diphosphate + H2O</text>
        <dbReference type="Rhea" id="RHEA:36407"/>
        <dbReference type="ChEBI" id="CHEBI:15377"/>
        <dbReference type="ChEBI" id="CHEBI:17544"/>
        <dbReference type="ChEBI" id="CHEBI:30616"/>
        <dbReference type="ChEBI" id="CHEBI:33019"/>
        <dbReference type="ChEBI" id="CHEBI:57926"/>
        <dbReference type="ChEBI" id="CHEBI:73682"/>
        <dbReference type="EC" id="2.7.7.87"/>
    </reaction>
</comment>
<dbReference type="RefSeq" id="WP_154306220.1">
    <property type="nucleotide sequence ID" value="NZ_WKKI01000003.1"/>
</dbReference>
<dbReference type="Gene3D" id="3.40.50.11030">
    <property type="entry name" value="Threonylcarbamoyl-AMP synthase, C-terminal domain"/>
    <property type="match status" value="1"/>
</dbReference>
<dbReference type="GO" id="GO:0000049">
    <property type="term" value="F:tRNA binding"/>
    <property type="evidence" value="ECO:0007669"/>
    <property type="project" value="TreeGrafter"/>
</dbReference>
<dbReference type="PANTHER" id="PTHR17490:SF16">
    <property type="entry name" value="THREONYLCARBAMOYL-AMP SYNTHASE"/>
    <property type="match status" value="1"/>
</dbReference>
<evidence type="ECO:0000256" key="12">
    <source>
        <dbReference type="ARBA" id="ARBA00048366"/>
    </source>
</evidence>
<feature type="binding site" evidence="14">
    <location>
        <position position="186"/>
    </location>
    <ligand>
        <name>L-threonine</name>
        <dbReference type="ChEBI" id="CHEBI:57926"/>
    </ligand>
</feature>
<feature type="binding site" evidence="14">
    <location>
        <position position="72"/>
    </location>
    <ligand>
        <name>L-threonine</name>
        <dbReference type="ChEBI" id="CHEBI:57926"/>
    </ligand>
</feature>
<evidence type="ECO:0000256" key="6">
    <source>
        <dbReference type="ARBA" id="ARBA00022679"/>
    </source>
</evidence>
<evidence type="ECO:0000256" key="2">
    <source>
        <dbReference type="ARBA" id="ARBA00007663"/>
    </source>
</evidence>
<evidence type="ECO:0000313" key="16">
    <source>
        <dbReference type="EMBL" id="MRX71080.1"/>
    </source>
</evidence>
<evidence type="ECO:0000256" key="13">
    <source>
        <dbReference type="PIRNR" id="PIRNR004930"/>
    </source>
</evidence>
<dbReference type="PANTHER" id="PTHR17490">
    <property type="entry name" value="SUA5"/>
    <property type="match status" value="1"/>
</dbReference>
<feature type="domain" description="YrdC-like" evidence="15">
    <location>
        <begin position="18"/>
        <end position="204"/>
    </location>
</feature>
<feature type="binding site" evidence="14">
    <location>
        <position position="239"/>
    </location>
    <ligand>
        <name>ATP</name>
        <dbReference type="ChEBI" id="CHEBI:30616"/>
    </ligand>
</feature>
<evidence type="ECO:0000256" key="9">
    <source>
        <dbReference type="ARBA" id="ARBA00022741"/>
    </source>
</evidence>
<feature type="binding site" evidence="14">
    <location>
        <position position="122"/>
    </location>
    <ligand>
        <name>L-threonine</name>
        <dbReference type="ChEBI" id="CHEBI:57926"/>
    </ligand>
</feature>
<feature type="binding site" evidence="14">
    <location>
        <position position="126"/>
    </location>
    <ligand>
        <name>L-threonine</name>
        <dbReference type="ChEBI" id="CHEBI:57926"/>
    </ligand>
</feature>
<evidence type="ECO:0000313" key="17">
    <source>
        <dbReference type="Proteomes" id="UP000448867"/>
    </source>
</evidence>
<dbReference type="AlphaFoldDB" id="A0A7X2IWT1"/>
<feature type="binding site" evidence="14">
    <location>
        <position position="148"/>
    </location>
    <ligand>
        <name>ATP</name>
        <dbReference type="ChEBI" id="CHEBI:30616"/>
    </ligand>
</feature>
<evidence type="ECO:0000256" key="7">
    <source>
        <dbReference type="ARBA" id="ARBA00022694"/>
    </source>
</evidence>
<dbReference type="Pfam" id="PF01300">
    <property type="entry name" value="Sua5_yciO_yrdC"/>
    <property type="match status" value="1"/>
</dbReference>
<dbReference type="Pfam" id="PF03481">
    <property type="entry name" value="Sua5_C"/>
    <property type="match status" value="1"/>
</dbReference>
<dbReference type="InterPro" id="IPR038385">
    <property type="entry name" value="Sua5/YwlC_C"/>
</dbReference>
<comment type="caution">
    <text evidence="16">The sequence shown here is derived from an EMBL/GenBank/DDBJ whole genome shotgun (WGS) entry which is preliminary data.</text>
</comment>
<dbReference type="InterPro" id="IPR010923">
    <property type="entry name" value="T(6)A37_SUA5"/>
</dbReference>
<keyword evidence="8 13" id="KW-0548">Nucleotidyltransferase</keyword>
<evidence type="ECO:0000256" key="5">
    <source>
        <dbReference type="ARBA" id="ARBA00022490"/>
    </source>
</evidence>
<dbReference type="GO" id="GO:0003725">
    <property type="term" value="F:double-stranded RNA binding"/>
    <property type="evidence" value="ECO:0007669"/>
    <property type="project" value="UniProtKB-UniRule"/>
</dbReference>
<comment type="function">
    <text evidence="13">Required for the formation of a threonylcarbamoyl group on adenosine at position 37 (t(6)A37) in tRNAs that read codons beginning with adenine.</text>
</comment>
<proteinExistence type="inferred from homology"/>
<dbReference type="EC" id="2.7.7.87" evidence="3 13"/>
<keyword evidence="6 13" id="KW-0808">Transferase</keyword>
<dbReference type="SUPFAM" id="SSF55821">
    <property type="entry name" value="YrdC/RibB"/>
    <property type="match status" value="1"/>
</dbReference>
<dbReference type="InterPro" id="IPR050156">
    <property type="entry name" value="TC-AMP_synthase_SUA5"/>
</dbReference>
<dbReference type="InterPro" id="IPR017945">
    <property type="entry name" value="DHBP_synth_RibB-like_a/b_dom"/>
</dbReference>
<evidence type="ECO:0000256" key="10">
    <source>
        <dbReference type="ARBA" id="ARBA00022840"/>
    </source>
</evidence>
<reference evidence="16 17" key="1">
    <citation type="submission" date="2019-11" db="EMBL/GenBank/DDBJ databases">
        <title>Bacillus lacus genome.</title>
        <authorList>
            <person name="Allen C.J."/>
            <person name="Newman J.D."/>
        </authorList>
    </citation>
    <scope>NUCLEOTIDE SEQUENCE [LARGE SCALE GENOMIC DNA]</scope>
    <source>
        <strain evidence="16 17">KCTC 33946</strain>
    </source>
</reference>
<dbReference type="FunFam" id="3.90.870.10:FF:000008">
    <property type="entry name" value="Threonylcarbamoyl-AMP synthase"/>
    <property type="match status" value="1"/>
</dbReference>
<evidence type="ECO:0000256" key="14">
    <source>
        <dbReference type="PIRSR" id="PIRSR004930-1"/>
    </source>
</evidence>
<evidence type="ECO:0000256" key="4">
    <source>
        <dbReference type="ARBA" id="ARBA00015492"/>
    </source>
</evidence>